<proteinExistence type="predicted"/>
<sequence length="87" mass="10302">MVLKPLEFSDCLTDNPWFRQNIAEHENALEKSYKTIKLLENQCREMISAAHKRIFVHYRKSRIFSDLVRLDDASCLILRQVEGDIYS</sequence>
<organism evidence="2 3">
    <name type="scientific">Romanomermis culicivorax</name>
    <name type="common">Nematode worm</name>
    <dbReference type="NCBI Taxonomy" id="13658"/>
    <lineage>
        <taxon>Eukaryota</taxon>
        <taxon>Metazoa</taxon>
        <taxon>Ecdysozoa</taxon>
        <taxon>Nematoda</taxon>
        <taxon>Enoplea</taxon>
        <taxon>Dorylaimia</taxon>
        <taxon>Mermithida</taxon>
        <taxon>Mermithoidea</taxon>
        <taxon>Mermithidae</taxon>
        <taxon>Romanomermis</taxon>
    </lineage>
</organism>
<dbReference type="Gene3D" id="1.20.1270.60">
    <property type="entry name" value="Arfaptin homology (AH) domain/BAR domain"/>
    <property type="match status" value="1"/>
</dbReference>
<protein>
    <submittedName>
        <fullName evidence="3">BAR domain-containing protein</fullName>
    </submittedName>
</protein>
<dbReference type="Pfam" id="PF16746">
    <property type="entry name" value="BAR_3"/>
    <property type="match status" value="1"/>
</dbReference>
<accession>A0A915HHT7</accession>
<dbReference type="SUPFAM" id="SSF103657">
    <property type="entry name" value="BAR/IMD domain-like"/>
    <property type="match status" value="1"/>
</dbReference>
<keyword evidence="2" id="KW-1185">Reference proteome</keyword>
<evidence type="ECO:0000313" key="3">
    <source>
        <dbReference type="WBParaSite" id="nRc.2.0.1.t01165-RA"/>
    </source>
</evidence>
<dbReference type="InterPro" id="IPR027267">
    <property type="entry name" value="AH/BAR_dom_sf"/>
</dbReference>
<evidence type="ECO:0000313" key="2">
    <source>
        <dbReference type="Proteomes" id="UP000887565"/>
    </source>
</evidence>
<dbReference type="PANTHER" id="PTHR12552">
    <property type="entry name" value="OLIGOPHRENIN 1"/>
    <property type="match status" value="1"/>
</dbReference>
<dbReference type="Proteomes" id="UP000887565">
    <property type="component" value="Unplaced"/>
</dbReference>
<dbReference type="AlphaFoldDB" id="A0A915HHT7"/>
<dbReference type="InterPro" id="IPR047234">
    <property type="entry name" value="GRAF_fam"/>
</dbReference>
<dbReference type="WBParaSite" id="nRc.2.0.1.t01165-RA">
    <property type="protein sequence ID" value="nRc.2.0.1.t01165-RA"/>
    <property type="gene ID" value="nRc.2.0.1.g01165"/>
</dbReference>
<name>A0A915HHT7_ROMCU</name>
<reference evidence="3" key="1">
    <citation type="submission" date="2022-11" db="UniProtKB">
        <authorList>
            <consortium name="WormBaseParasite"/>
        </authorList>
    </citation>
    <scope>IDENTIFICATION</scope>
</reference>
<dbReference type="GO" id="GO:0005096">
    <property type="term" value="F:GTPase activator activity"/>
    <property type="evidence" value="ECO:0007669"/>
    <property type="project" value="InterPro"/>
</dbReference>
<dbReference type="PANTHER" id="PTHR12552:SF1">
    <property type="entry name" value="RHO GTPASE-ACTIVATING PROTEIN GRAF"/>
    <property type="match status" value="1"/>
</dbReference>
<feature type="domain" description="BAR" evidence="1">
    <location>
        <begin position="6"/>
        <end position="52"/>
    </location>
</feature>
<dbReference type="InterPro" id="IPR004148">
    <property type="entry name" value="BAR_dom"/>
</dbReference>
<dbReference type="GO" id="GO:0005737">
    <property type="term" value="C:cytoplasm"/>
    <property type="evidence" value="ECO:0007669"/>
    <property type="project" value="InterPro"/>
</dbReference>
<evidence type="ECO:0000259" key="1">
    <source>
        <dbReference type="Pfam" id="PF16746"/>
    </source>
</evidence>